<keyword evidence="1" id="KW-1133">Transmembrane helix</keyword>
<gene>
    <name evidence="2" type="ORF">SAMN05192579_104147</name>
</gene>
<evidence type="ECO:0000313" key="3">
    <source>
        <dbReference type="Proteomes" id="UP000198725"/>
    </source>
</evidence>
<dbReference type="RefSeq" id="WP_175481510.1">
    <property type="nucleotide sequence ID" value="NZ_FOSR01000004.1"/>
</dbReference>
<sequence>MESIQNGIETALAKSPLVVRVCLVVLATAVTAMLAMDAGESLGKALYYFTH</sequence>
<evidence type="ECO:0000256" key="1">
    <source>
        <dbReference type="SAM" id="Phobius"/>
    </source>
</evidence>
<reference evidence="3" key="1">
    <citation type="submission" date="2016-10" db="EMBL/GenBank/DDBJ databases">
        <authorList>
            <person name="Varghese N."/>
            <person name="Submissions S."/>
        </authorList>
    </citation>
    <scope>NUCLEOTIDE SEQUENCE [LARGE SCALE GENOMIC DNA]</scope>
    <source>
        <strain evidence="3">MO64</strain>
    </source>
</reference>
<protein>
    <submittedName>
        <fullName evidence="2">Uncharacterized protein</fullName>
    </submittedName>
</protein>
<dbReference type="EMBL" id="FOSR01000004">
    <property type="protein sequence ID" value="SFK60261.1"/>
    <property type="molecule type" value="Genomic_DNA"/>
</dbReference>
<organism evidence="2 3">
    <name type="scientific">Rhodanobacter glycinis</name>
    <dbReference type="NCBI Taxonomy" id="582702"/>
    <lineage>
        <taxon>Bacteria</taxon>
        <taxon>Pseudomonadati</taxon>
        <taxon>Pseudomonadota</taxon>
        <taxon>Gammaproteobacteria</taxon>
        <taxon>Lysobacterales</taxon>
        <taxon>Rhodanobacteraceae</taxon>
        <taxon>Rhodanobacter</taxon>
    </lineage>
</organism>
<keyword evidence="1" id="KW-0812">Transmembrane</keyword>
<keyword evidence="1" id="KW-0472">Membrane</keyword>
<proteinExistence type="predicted"/>
<dbReference type="Proteomes" id="UP000198725">
    <property type="component" value="Unassembled WGS sequence"/>
</dbReference>
<feature type="transmembrane region" description="Helical" evidence="1">
    <location>
        <begin position="17"/>
        <end position="36"/>
    </location>
</feature>
<dbReference type="AlphaFoldDB" id="A0A1I4AWL3"/>
<keyword evidence="3" id="KW-1185">Reference proteome</keyword>
<evidence type="ECO:0000313" key="2">
    <source>
        <dbReference type="EMBL" id="SFK60261.1"/>
    </source>
</evidence>
<name>A0A1I4AWL3_9GAMM</name>
<accession>A0A1I4AWL3</accession>